<gene>
    <name evidence="1" type="ORF">AQS70_03635</name>
</gene>
<dbReference type="EMBL" id="LLWH01000198">
    <property type="protein sequence ID" value="KQB52421.1"/>
    <property type="molecule type" value="Genomic_DNA"/>
</dbReference>
<name>A0A0Q0WY71_9PSED</name>
<dbReference type="AlphaFoldDB" id="A0A0Q0WY71"/>
<dbReference type="OrthoDB" id="6891193at2"/>
<dbReference type="RefSeq" id="WP_055104098.1">
    <property type="nucleotide sequence ID" value="NZ_LLWH01000198.1"/>
</dbReference>
<protein>
    <submittedName>
        <fullName evidence="1">Uncharacterized protein</fullName>
    </submittedName>
</protein>
<accession>A0A0Q0WY71</accession>
<proteinExistence type="predicted"/>
<reference evidence="1 2" key="1">
    <citation type="submission" date="2015-10" db="EMBL/GenBank/DDBJ databases">
        <title>Pseudomonas helleri sp. nov. and Pseudomonas weihenstephanensis sp. nov., isolated from raw cows milk.</title>
        <authorList>
            <person name="Von Neubeck M."/>
            <person name="Huptas C."/>
            <person name="Wenning M."/>
            <person name="Scherer S."/>
        </authorList>
    </citation>
    <scope>NUCLEOTIDE SEQUENCE [LARGE SCALE GENOMIC DNA]</scope>
    <source>
        <strain evidence="1 2">BSTT44</strain>
    </source>
</reference>
<sequence>MAGSDKKDQGFSSNKGVSVELAPAIVPKPDVSGLIEAGLPEGLILREKLDADLTITMAVGVDNEPPSGETDYYRLQWSRDVGSTEWAQFDEKTLAGGGTWVPLTFVIPSAFLLATENEGDFYLRYEHTNFNLEIALSDLVLIHIDKVGPNGTDAPEKMGFSFTPPITDATFSTNDYLEATIPAWEDEDTADVTVFFGWFKGELPPTPDPTTLIGPVPITPGGTVQIPKDNIYAAGDGLCCGGYVLVDKAGNISYPSEYELMSVALGNLPTSLIPLTVIDPTNGSDLLRSDIIDGHVIVNVPQVTNGKETDTIVVKWKDHEVTPGMPVGSNPPSGFNILVPWSILWEQYTDTAVGPVDTVVSYSVRRGVEPFNAPDTTVKCNFSGAGPTNPNPDPVNPNLELVRVIGESGVENKLVASDENKDVFAKIKLVDPVVADDTYQVIWNGTAIGAPYVITTEVAGDDIDIKLDWDDIRLQGSDAAMPVWYLLTNTAHSNPQEPKDRTDVDVSFLVIEYMEAEALHLVAPINRLTCSSLRWSSDGTKFGVEYKIPPSAFLNAGDEVVVTWTGYTDFNNPQKVDSSVKTETFTNISEELATNGIVWLVEPYDVHLLPTWLSSAQIGKGEVIYSITGKTGQSKPTNTAISLAQGGGTCTLPPPPNP</sequence>
<organism evidence="1 2">
    <name type="scientific">Pseudomonas endophytica</name>
    <dbReference type="NCBI Taxonomy" id="1563157"/>
    <lineage>
        <taxon>Bacteria</taxon>
        <taxon>Pseudomonadati</taxon>
        <taxon>Pseudomonadota</taxon>
        <taxon>Gammaproteobacteria</taxon>
        <taxon>Pseudomonadales</taxon>
        <taxon>Pseudomonadaceae</taxon>
        <taxon>Pseudomonas</taxon>
    </lineage>
</organism>
<keyword evidence="2" id="KW-1185">Reference proteome</keyword>
<comment type="caution">
    <text evidence="1">The sequence shown here is derived from an EMBL/GenBank/DDBJ whole genome shotgun (WGS) entry which is preliminary data.</text>
</comment>
<evidence type="ECO:0000313" key="1">
    <source>
        <dbReference type="EMBL" id="KQB52421.1"/>
    </source>
</evidence>
<dbReference type="Proteomes" id="UP000050342">
    <property type="component" value="Unassembled WGS sequence"/>
</dbReference>
<evidence type="ECO:0000313" key="2">
    <source>
        <dbReference type="Proteomes" id="UP000050342"/>
    </source>
</evidence>